<keyword evidence="1 2" id="KW-0436">Ligase</keyword>
<dbReference type="InterPro" id="IPR055399">
    <property type="entry name" value="CC_BshC"/>
</dbReference>
<evidence type="ECO:0000256" key="1">
    <source>
        <dbReference type="ARBA" id="ARBA00022598"/>
    </source>
</evidence>
<evidence type="ECO:0000313" key="5">
    <source>
        <dbReference type="EMBL" id="OQP56486.1"/>
    </source>
</evidence>
<feature type="coiled-coil region" evidence="2">
    <location>
        <begin position="458"/>
        <end position="486"/>
    </location>
</feature>
<evidence type="ECO:0000259" key="4">
    <source>
        <dbReference type="Pfam" id="PF24850"/>
    </source>
</evidence>
<evidence type="ECO:0000256" key="2">
    <source>
        <dbReference type="HAMAP-Rule" id="MF_01867"/>
    </source>
</evidence>
<sequence length="533" mass="61315">MDCNSTNLSFGQTGYFSKIIIDYLNQSPSLRPFYTHPVSPEGIAAAIQARQSAQPDRHLLVKELQEQYKGVETAEYVSNNIQSLLQPNTFTITTAHQPAIFTGNLYFIYKIVHVIKLADRLKKEHPGNHFVPVFWMGSEDADLDELGHVYLGGEKLVWETKQTGAVGRMNTKGLEKLIHRIEGELSVQPFGKELIQLLRNCYLRSSDIQTATFKLINTLFAEYGLVVIMPDNANLKRVMAPVFRDDLLQHTPAGVVNKTIEQLTQQEHKVQAHPREINLFYLKDNVRELIALNGDKYEVRNTTLSFSREEILAELEAHPERFSPNVILRGLYQETVLPNIAFIGGGGETAYWLELKDLFTHYSTPFPVLIVRNSFLIIENKWQEKIRRLGLNAEDLFQSEQQLLTALVSRHRNGELKLKNELDAAIRVYDLLKDKAANIDRSLLQHVEALQARTLKPLQELEKKMLRAEKRKYEAEQRQIQTIRQALFPRNGLQERVENFMPWYAGYGKEFIHMVYNHSLTLEQAFTVIQFAN</sequence>
<dbReference type="InterPro" id="IPR055398">
    <property type="entry name" value="Rossmann-like_BshC"/>
</dbReference>
<feature type="domain" description="Bacillithiol biosynthesis BshC C-terminal coiled-coil" evidence="4">
    <location>
        <begin position="375"/>
        <end position="530"/>
    </location>
</feature>
<dbReference type="STRING" id="550983.A4R26_04825"/>
<dbReference type="PIRSF" id="PIRSF012535">
    <property type="entry name" value="UCP012535"/>
    <property type="match status" value="1"/>
</dbReference>
<organism evidence="5 6">
    <name type="scientific">Niastella populi</name>
    <dbReference type="NCBI Taxonomy" id="550983"/>
    <lineage>
        <taxon>Bacteria</taxon>
        <taxon>Pseudomonadati</taxon>
        <taxon>Bacteroidota</taxon>
        <taxon>Chitinophagia</taxon>
        <taxon>Chitinophagales</taxon>
        <taxon>Chitinophagaceae</taxon>
        <taxon>Niastella</taxon>
    </lineage>
</organism>
<dbReference type="HAMAP" id="MF_01867">
    <property type="entry name" value="BshC"/>
    <property type="match status" value="1"/>
</dbReference>
<dbReference type="OrthoDB" id="9765151at2"/>
<gene>
    <name evidence="2" type="primary">bshC</name>
    <name evidence="5" type="ORF">A4R26_04825</name>
</gene>
<dbReference type="Proteomes" id="UP000192276">
    <property type="component" value="Unassembled WGS sequence"/>
</dbReference>
<dbReference type="EMBL" id="LWBP01000199">
    <property type="protein sequence ID" value="OQP56486.1"/>
    <property type="molecule type" value="Genomic_DNA"/>
</dbReference>
<reference evidence="6" key="1">
    <citation type="submission" date="2016-04" db="EMBL/GenBank/DDBJ databases">
        <authorList>
            <person name="Chen L."/>
            <person name="Zhuang W."/>
            <person name="Wang G."/>
        </authorList>
    </citation>
    <scope>NUCLEOTIDE SEQUENCE [LARGE SCALE GENOMIC DNA]</scope>
    <source>
        <strain evidence="6">208</strain>
    </source>
</reference>
<dbReference type="GO" id="GO:0016874">
    <property type="term" value="F:ligase activity"/>
    <property type="evidence" value="ECO:0007669"/>
    <property type="project" value="UniProtKB-UniRule"/>
</dbReference>
<feature type="domain" description="Bacillithiol biosynthesis BshC N-terminal Rossmann-like" evidence="3">
    <location>
        <begin position="7"/>
        <end position="373"/>
    </location>
</feature>
<comment type="similarity">
    <text evidence="2">Belongs to the BshC family.</text>
</comment>
<comment type="caution">
    <text evidence="5">The sequence shown here is derived from an EMBL/GenBank/DDBJ whole genome shotgun (WGS) entry which is preliminary data.</text>
</comment>
<evidence type="ECO:0000259" key="3">
    <source>
        <dbReference type="Pfam" id="PF10079"/>
    </source>
</evidence>
<dbReference type="InterPro" id="IPR011199">
    <property type="entry name" value="Bacillithiol_biosynth_BshC"/>
</dbReference>
<protein>
    <recommendedName>
        <fullName evidence="2">Putative cysteine ligase BshC</fullName>
        <ecNumber evidence="2">6.-.-.-</ecNumber>
    </recommendedName>
</protein>
<evidence type="ECO:0000313" key="6">
    <source>
        <dbReference type="Proteomes" id="UP000192276"/>
    </source>
</evidence>
<keyword evidence="6" id="KW-1185">Reference proteome</keyword>
<accession>A0A1V9FE58</accession>
<dbReference type="AlphaFoldDB" id="A0A1V9FE58"/>
<dbReference type="Pfam" id="PF10079">
    <property type="entry name" value="Rossmann-like_BshC"/>
    <property type="match status" value="1"/>
</dbReference>
<dbReference type="NCBIfam" id="TIGR03998">
    <property type="entry name" value="thiol_BshC"/>
    <property type="match status" value="1"/>
</dbReference>
<keyword evidence="2" id="KW-0175">Coiled coil</keyword>
<dbReference type="RefSeq" id="WP_081168632.1">
    <property type="nucleotide sequence ID" value="NZ_LWBP01000199.1"/>
</dbReference>
<dbReference type="EC" id="6.-.-.-" evidence="2"/>
<name>A0A1V9FE58_9BACT</name>
<dbReference type="Pfam" id="PF24850">
    <property type="entry name" value="CC_BshC"/>
    <property type="match status" value="1"/>
</dbReference>
<proteinExistence type="inferred from homology"/>